<dbReference type="RefSeq" id="WP_006781086.1">
    <property type="nucleotide sequence ID" value="NZ_CP040506.1"/>
</dbReference>
<gene>
    <name evidence="7" type="ORF">HMPREF9473_03107</name>
</gene>
<accession>G5IHX9</accession>
<protein>
    <submittedName>
        <fullName evidence="7">Precorrin-4 C11-methyltransferase</fullName>
    </submittedName>
</protein>
<keyword evidence="4 7" id="KW-0808">Transferase</keyword>
<dbReference type="NCBIfam" id="TIGR01465">
    <property type="entry name" value="cobM_cbiF"/>
    <property type="match status" value="1"/>
</dbReference>
<dbReference type="GO" id="GO:0009236">
    <property type="term" value="P:cobalamin biosynthetic process"/>
    <property type="evidence" value="ECO:0007669"/>
    <property type="project" value="UniProtKB-KW"/>
</dbReference>
<comment type="caution">
    <text evidence="7">The sequence shown here is derived from an EMBL/GenBank/DDBJ whole genome shotgun (WGS) entry which is preliminary data.</text>
</comment>
<dbReference type="Gene3D" id="3.30.950.10">
    <property type="entry name" value="Methyltransferase, Cobalt-precorrin-4 Transmethylase, Domain 2"/>
    <property type="match status" value="1"/>
</dbReference>
<evidence type="ECO:0000256" key="4">
    <source>
        <dbReference type="ARBA" id="ARBA00022679"/>
    </source>
</evidence>
<dbReference type="HOGENOM" id="CLU_011276_7_1_9"/>
<dbReference type="InterPro" id="IPR050161">
    <property type="entry name" value="Siro_Cobalamin_biosynth"/>
</dbReference>
<dbReference type="InterPro" id="IPR006362">
    <property type="entry name" value="Cbl_synth_CobM/CibF"/>
</dbReference>
<dbReference type="InterPro" id="IPR014777">
    <property type="entry name" value="4pyrrole_Mease_sub1"/>
</dbReference>
<dbReference type="Pfam" id="PF00590">
    <property type="entry name" value="TP_methylase"/>
    <property type="match status" value="1"/>
</dbReference>
<organism evidence="7 8">
    <name type="scientific">Hungatella hathewayi WAL-18680</name>
    <dbReference type="NCBI Taxonomy" id="742737"/>
    <lineage>
        <taxon>Bacteria</taxon>
        <taxon>Bacillati</taxon>
        <taxon>Bacillota</taxon>
        <taxon>Clostridia</taxon>
        <taxon>Lachnospirales</taxon>
        <taxon>Lachnospiraceae</taxon>
        <taxon>Hungatella</taxon>
    </lineage>
</organism>
<dbReference type="EMBL" id="ADLN01000082">
    <property type="protein sequence ID" value="EHI58885.1"/>
    <property type="molecule type" value="Genomic_DNA"/>
</dbReference>
<name>G5IHX9_9FIRM</name>
<evidence type="ECO:0000256" key="1">
    <source>
        <dbReference type="ARBA" id="ARBA00005879"/>
    </source>
</evidence>
<evidence type="ECO:0000313" key="7">
    <source>
        <dbReference type="EMBL" id="EHI58885.1"/>
    </source>
</evidence>
<dbReference type="GO" id="GO:0046026">
    <property type="term" value="F:precorrin-4 C11-methyltransferase activity"/>
    <property type="evidence" value="ECO:0007669"/>
    <property type="project" value="InterPro"/>
</dbReference>
<keyword evidence="5" id="KW-0949">S-adenosyl-L-methionine</keyword>
<dbReference type="PANTHER" id="PTHR45790:SF4">
    <property type="entry name" value="COBALT-PRECORRIN-4 C(11)-METHYLTRANSFERASE"/>
    <property type="match status" value="1"/>
</dbReference>
<dbReference type="Proteomes" id="UP000005384">
    <property type="component" value="Unassembled WGS sequence"/>
</dbReference>
<dbReference type="InterPro" id="IPR014776">
    <property type="entry name" value="4pyrrole_Mease_sub2"/>
</dbReference>
<evidence type="ECO:0000256" key="5">
    <source>
        <dbReference type="ARBA" id="ARBA00022691"/>
    </source>
</evidence>
<evidence type="ECO:0000256" key="2">
    <source>
        <dbReference type="ARBA" id="ARBA00022573"/>
    </source>
</evidence>
<dbReference type="PANTHER" id="PTHR45790">
    <property type="entry name" value="SIROHEME SYNTHASE-RELATED"/>
    <property type="match status" value="1"/>
</dbReference>
<comment type="similarity">
    <text evidence="1">Belongs to the precorrin methyltransferase family.</text>
</comment>
<feature type="domain" description="Tetrapyrrole methylase" evidence="6">
    <location>
        <begin position="1"/>
        <end position="207"/>
    </location>
</feature>
<evidence type="ECO:0000256" key="3">
    <source>
        <dbReference type="ARBA" id="ARBA00022603"/>
    </source>
</evidence>
<dbReference type="Gene3D" id="3.40.1010.10">
    <property type="entry name" value="Cobalt-precorrin-4 Transmethylase, Domain 1"/>
    <property type="match status" value="1"/>
</dbReference>
<keyword evidence="2" id="KW-0169">Cobalamin biosynthesis</keyword>
<keyword evidence="3 7" id="KW-0489">Methyltransferase</keyword>
<evidence type="ECO:0000313" key="8">
    <source>
        <dbReference type="Proteomes" id="UP000005384"/>
    </source>
</evidence>
<dbReference type="PATRIC" id="fig|742737.3.peg.3081"/>
<proteinExistence type="inferred from homology"/>
<sequence>MVYFVGAGSGAVDLITVRGKNMLEQADVVIYAGSLVNPELLSYAGGHCQIYNSATMTLEEVLEVIKSAEASGLTTVRLHTGDPCLYGAIREQMDILEQLHIPYEVCPGVSSFCGAAAALQMEYTLPEISQSVIITRMAGRTPVPERESIRSFAAHGATMVIFLSTGMLEALSEELIAGGYSPDTPAAIVYKATWPDEKTLVCTVDTLANRAREEHIKKTALIIVGNAVSQSGYERSKLYDPVFTTEFRQGTGDKGAER</sequence>
<reference evidence="7 8" key="1">
    <citation type="submission" date="2011-08" db="EMBL/GenBank/DDBJ databases">
        <title>The Genome Sequence of Clostridium hathewayi WAL-18680.</title>
        <authorList>
            <consortium name="The Broad Institute Genome Sequencing Platform"/>
            <person name="Earl A."/>
            <person name="Ward D."/>
            <person name="Feldgarden M."/>
            <person name="Gevers D."/>
            <person name="Finegold S.M."/>
            <person name="Summanen P.H."/>
            <person name="Molitoris D.R."/>
            <person name="Song M."/>
            <person name="Daigneault M."/>
            <person name="Allen-Vercoe E."/>
            <person name="Young S.K."/>
            <person name="Zeng Q."/>
            <person name="Gargeya S."/>
            <person name="Fitzgerald M."/>
            <person name="Haas B."/>
            <person name="Abouelleil A."/>
            <person name="Alvarado L."/>
            <person name="Arachchi H.M."/>
            <person name="Berlin A."/>
            <person name="Brown A."/>
            <person name="Chapman S.B."/>
            <person name="Chen Z."/>
            <person name="Dunbar C."/>
            <person name="Freedman E."/>
            <person name="Gearin G."/>
            <person name="Gellesch M."/>
            <person name="Goldberg J."/>
            <person name="Griggs A."/>
            <person name="Gujja S."/>
            <person name="Heiman D."/>
            <person name="Howarth C."/>
            <person name="Larson L."/>
            <person name="Lui A."/>
            <person name="MacDonald P.J.P."/>
            <person name="Montmayeur A."/>
            <person name="Murphy C."/>
            <person name="Neiman D."/>
            <person name="Pearson M."/>
            <person name="Priest M."/>
            <person name="Roberts A."/>
            <person name="Saif S."/>
            <person name="Shea T."/>
            <person name="Shenoy N."/>
            <person name="Sisk P."/>
            <person name="Stolte C."/>
            <person name="Sykes S."/>
            <person name="Wortman J."/>
            <person name="Nusbaum C."/>
            <person name="Birren B."/>
        </authorList>
    </citation>
    <scope>NUCLEOTIDE SEQUENCE [LARGE SCALE GENOMIC DNA]</scope>
    <source>
        <strain evidence="7 8">WAL-18680</strain>
    </source>
</reference>
<dbReference type="SUPFAM" id="SSF53790">
    <property type="entry name" value="Tetrapyrrole methylase"/>
    <property type="match status" value="1"/>
</dbReference>
<dbReference type="OrthoDB" id="9815856at2"/>
<dbReference type="AlphaFoldDB" id="G5IHX9"/>
<dbReference type="GO" id="GO:0032259">
    <property type="term" value="P:methylation"/>
    <property type="evidence" value="ECO:0007669"/>
    <property type="project" value="UniProtKB-KW"/>
</dbReference>
<keyword evidence="8" id="KW-1185">Reference proteome</keyword>
<evidence type="ECO:0000259" key="6">
    <source>
        <dbReference type="Pfam" id="PF00590"/>
    </source>
</evidence>
<dbReference type="InterPro" id="IPR035996">
    <property type="entry name" value="4pyrrol_Methylase_sf"/>
</dbReference>
<dbReference type="InterPro" id="IPR000878">
    <property type="entry name" value="4pyrrol_Mease"/>
</dbReference>
<dbReference type="CDD" id="cd11641">
    <property type="entry name" value="Precorrin-4_C11-MT"/>
    <property type="match status" value="1"/>
</dbReference>